<reference evidence="1" key="5">
    <citation type="journal article" date="2021" name="G3 (Bethesda)">
        <title>Aegilops tauschii genome assembly Aet v5.0 features greater sequence contiguity and improved annotation.</title>
        <authorList>
            <person name="Wang L."/>
            <person name="Zhu T."/>
            <person name="Rodriguez J.C."/>
            <person name="Deal K.R."/>
            <person name="Dubcovsky J."/>
            <person name="McGuire P.E."/>
            <person name="Lux T."/>
            <person name="Spannagl M."/>
            <person name="Mayer K.F.X."/>
            <person name="Baldrich P."/>
            <person name="Meyers B.C."/>
            <person name="Huo N."/>
            <person name="Gu Y.Q."/>
            <person name="Zhou H."/>
            <person name="Devos K.M."/>
            <person name="Bennetzen J.L."/>
            <person name="Unver T."/>
            <person name="Budak H."/>
            <person name="Gulick P.J."/>
            <person name="Galiba G."/>
            <person name="Kalapos B."/>
            <person name="Nelson D.R."/>
            <person name="Li P."/>
            <person name="You F.M."/>
            <person name="Luo M.C."/>
            <person name="Dvorak J."/>
        </authorList>
    </citation>
    <scope>NUCLEOTIDE SEQUENCE [LARGE SCALE GENOMIC DNA]</scope>
    <source>
        <strain evidence="1">cv. AL8/78</strain>
    </source>
</reference>
<evidence type="ECO:0000313" key="1">
    <source>
        <dbReference type="EnsemblPlants" id="AET7Gv21283900.8"/>
    </source>
</evidence>
<dbReference type="Gramene" id="AET7Gv21283900.10">
    <property type="protein sequence ID" value="AET7Gv21283900.10"/>
    <property type="gene ID" value="AET7Gv21283900"/>
</dbReference>
<dbReference type="EnsemblPlants" id="AET7Gv21283900.6">
    <property type="protein sequence ID" value="AET7Gv21283900.6"/>
    <property type="gene ID" value="AET7Gv21283900"/>
</dbReference>
<dbReference type="EnsemblPlants" id="AET7Gv21283900.7">
    <property type="protein sequence ID" value="AET7Gv21283900.7"/>
    <property type="gene ID" value="AET7Gv21283900"/>
</dbReference>
<reference evidence="2" key="2">
    <citation type="journal article" date="2017" name="Nat. Plants">
        <title>The Aegilops tauschii genome reveals multiple impacts of transposons.</title>
        <authorList>
            <person name="Zhao G."/>
            <person name="Zou C."/>
            <person name="Li K."/>
            <person name="Wang K."/>
            <person name="Li T."/>
            <person name="Gao L."/>
            <person name="Zhang X."/>
            <person name="Wang H."/>
            <person name="Yang Z."/>
            <person name="Liu X."/>
            <person name="Jiang W."/>
            <person name="Mao L."/>
            <person name="Kong X."/>
            <person name="Jiao Y."/>
            <person name="Jia J."/>
        </authorList>
    </citation>
    <scope>NUCLEOTIDE SEQUENCE [LARGE SCALE GENOMIC DNA]</scope>
    <source>
        <strain evidence="2">cv. AL8/78</strain>
    </source>
</reference>
<dbReference type="EnsemblPlants" id="AET7Gv21283900.8">
    <property type="protein sequence ID" value="AET7Gv21283900.8"/>
    <property type="gene ID" value="AET7Gv21283900"/>
</dbReference>
<reference evidence="1" key="4">
    <citation type="submission" date="2019-03" db="UniProtKB">
        <authorList>
            <consortium name="EnsemblPlants"/>
        </authorList>
    </citation>
    <scope>IDENTIFICATION</scope>
</reference>
<reference evidence="1" key="3">
    <citation type="journal article" date="2017" name="Nature">
        <title>Genome sequence of the progenitor of the wheat D genome Aegilops tauschii.</title>
        <authorList>
            <person name="Luo M.C."/>
            <person name="Gu Y.Q."/>
            <person name="Puiu D."/>
            <person name="Wang H."/>
            <person name="Twardziok S.O."/>
            <person name="Deal K.R."/>
            <person name="Huo N."/>
            <person name="Zhu T."/>
            <person name="Wang L."/>
            <person name="Wang Y."/>
            <person name="McGuire P.E."/>
            <person name="Liu S."/>
            <person name="Long H."/>
            <person name="Ramasamy R.K."/>
            <person name="Rodriguez J.C."/>
            <person name="Van S.L."/>
            <person name="Yuan L."/>
            <person name="Wang Z."/>
            <person name="Xia Z."/>
            <person name="Xiao L."/>
            <person name="Anderson O.D."/>
            <person name="Ouyang S."/>
            <person name="Liang Y."/>
            <person name="Zimin A.V."/>
            <person name="Pertea G."/>
            <person name="Qi P."/>
            <person name="Bennetzen J.L."/>
            <person name="Dai X."/>
            <person name="Dawson M.W."/>
            <person name="Muller H.G."/>
            <person name="Kugler K."/>
            <person name="Rivarola-Duarte L."/>
            <person name="Spannagl M."/>
            <person name="Mayer K.F.X."/>
            <person name="Lu F.H."/>
            <person name="Bevan M.W."/>
            <person name="Leroy P."/>
            <person name="Li P."/>
            <person name="You F.M."/>
            <person name="Sun Q."/>
            <person name="Liu Z."/>
            <person name="Lyons E."/>
            <person name="Wicker T."/>
            <person name="Salzberg S.L."/>
            <person name="Devos K.M."/>
            <person name="Dvorak J."/>
        </authorList>
    </citation>
    <scope>NUCLEOTIDE SEQUENCE [LARGE SCALE GENOMIC DNA]</scope>
    <source>
        <strain evidence="1">cv. AL8/78</strain>
    </source>
</reference>
<dbReference type="Gramene" id="AET7Gv21283900.6">
    <property type="protein sequence ID" value="AET7Gv21283900.6"/>
    <property type="gene ID" value="AET7Gv21283900"/>
</dbReference>
<sequence>MMLGGFSHSTGVGKLWQELLDVHSDVCFKFSWYTVDEEETVCNYYLRYFHIKVLSSDSFSISWHGHQSHVLPAILWYILHLLMPEMIYKKSRHLCCSITFTHYNYVMSYGTPRSKLLPSQISEIFSLH</sequence>
<dbReference type="EnsemblPlants" id="AET7Gv21283900.10">
    <property type="protein sequence ID" value="AET7Gv21283900.10"/>
    <property type="gene ID" value="AET7Gv21283900"/>
</dbReference>
<dbReference type="EnsemblPlants" id="AET7Gv21283900.5">
    <property type="protein sequence ID" value="AET7Gv21283900.5"/>
    <property type="gene ID" value="AET7Gv21283900"/>
</dbReference>
<keyword evidence="2" id="KW-1185">Reference proteome</keyword>
<protein>
    <submittedName>
        <fullName evidence="1">Uncharacterized protein</fullName>
    </submittedName>
</protein>
<evidence type="ECO:0000313" key="2">
    <source>
        <dbReference type="Proteomes" id="UP000015105"/>
    </source>
</evidence>
<proteinExistence type="predicted"/>
<accession>A0A453T829</accession>
<dbReference type="Gramene" id="AET7Gv21283900.5">
    <property type="protein sequence ID" value="AET7Gv21283900.5"/>
    <property type="gene ID" value="AET7Gv21283900"/>
</dbReference>
<dbReference type="Proteomes" id="UP000015105">
    <property type="component" value="Chromosome 7D"/>
</dbReference>
<organism evidence="1 2">
    <name type="scientific">Aegilops tauschii subsp. strangulata</name>
    <name type="common">Goatgrass</name>
    <dbReference type="NCBI Taxonomy" id="200361"/>
    <lineage>
        <taxon>Eukaryota</taxon>
        <taxon>Viridiplantae</taxon>
        <taxon>Streptophyta</taxon>
        <taxon>Embryophyta</taxon>
        <taxon>Tracheophyta</taxon>
        <taxon>Spermatophyta</taxon>
        <taxon>Magnoliopsida</taxon>
        <taxon>Liliopsida</taxon>
        <taxon>Poales</taxon>
        <taxon>Poaceae</taxon>
        <taxon>BOP clade</taxon>
        <taxon>Pooideae</taxon>
        <taxon>Triticodae</taxon>
        <taxon>Triticeae</taxon>
        <taxon>Triticinae</taxon>
        <taxon>Aegilops</taxon>
    </lineage>
</organism>
<dbReference type="EnsemblPlants" id="AET7Gv21283900.2">
    <property type="protein sequence ID" value="AET7Gv21283900.2"/>
    <property type="gene ID" value="AET7Gv21283900"/>
</dbReference>
<name>A0A453T829_AEGTS</name>
<dbReference type="Gramene" id="AET7Gv21283900.7">
    <property type="protein sequence ID" value="AET7Gv21283900.7"/>
    <property type="gene ID" value="AET7Gv21283900"/>
</dbReference>
<reference evidence="2" key="1">
    <citation type="journal article" date="2014" name="Science">
        <title>Ancient hybridizations among the ancestral genomes of bread wheat.</title>
        <authorList>
            <consortium name="International Wheat Genome Sequencing Consortium,"/>
            <person name="Marcussen T."/>
            <person name="Sandve S.R."/>
            <person name="Heier L."/>
            <person name="Spannagl M."/>
            <person name="Pfeifer M."/>
            <person name="Jakobsen K.S."/>
            <person name="Wulff B.B."/>
            <person name="Steuernagel B."/>
            <person name="Mayer K.F."/>
            <person name="Olsen O.A."/>
        </authorList>
    </citation>
    <scope>NUCLEOTIDE SEQUENCE [LARGE SCALE GENOMIC DNA]</scope>
    <source>
        <strain evidence="2">cv. AL8/78</strain>
    </source>
</reference>
<dbReference type="Gramene" id="AET7Gv21283900.2">
    <property type="protein sequence ID" value="AET7Gv21283900.2"/>
    <property type="gene ID" value="AET7Gv21283900"/>
</dbReference>
<dbReference type="Gramene" id="AET7Gv21283900.8">
    <property type="protein sequence ID" value="AET7Gv21283900.8"/>
    <property type="gene ID" value="AET7Gv21283900"/>
</dbReference>
<dbReference type="AlphaFoldDB" id="A0A453T829"/>